<dbReference type="Pfam" id="PF18693">
    <property type="entry name" value="TRAM_2"/>
    <property type="match status" value="1"/>
</dbReference>
<keyword evidence="12" id="KW-0689">Ribosomal protein</keyword>
<dbReference type="Gene3D" id="3.80.30.20">
    <property type="entry name" value="tm_1862 like domain"/>
    <property type="match status" value="1"/>
</dbReference>
<dbReference type="PROSITE" id="PS51918">
    <property type="entry name" value="RADICAL_SAM"/>
    <property type="match status" value="1"/>
</dbReference>
<keyword evidence="13" id="KW-1185">Reference proteome</keyword>
<organism evidence="12 13">
    <name type="scientific">Phaeodactylibacter luteus</name>
    <dbReference type="NCBI Taxonomy" id="1564516"/>
    <lineage>
        <taxon>Bacteria</taxon>
        <taxon>Pseudomonadati</taxon>
        <taxon>Bacteroidota</taxon>
        <taxon>Saprospiria</taxon>
        <taxon>Saprospirales</taxon>
        <taxon>Haliscomenobacteraceae</taxon>
        <taxon>Phaeodactylibacter</taxon>
    </lineage>
</organism>
<dbReference type="InterPro" id="IPR020612">
    <property type="entry name" value="Methylthiotransferase_CS"/>
</dbReference>
<evidence type="ECO:0000259" key="11">
    <source>
        <dbReference type="PROSITE" id="PS51918"/>
    </source>
</evidence>
<feature type="binding site" evidence="8">
    <location>
        <position position="90"/>
    </location>
    <ligand>
        <name>[4Fe-4S] cluster</name>
        <dbReference type="ChEBI" id="CHEBI:49883"/>
        <label>1</label>
    </ligand>
</feature>
<protein>
    <recommendedName>
        <fullName evidence="8">Ribosomal protein uS12 methylthiotransferase RimO</fullName>
        <shortName evidence="8">uS12 MTTase</shortName>
        <shortName evidence="8">uS12 methylthiotransferase</shortName>
        <ecNumber evidence="8">2.8.4.4</ecNumber>
    </recommendedName>
    <alternativeName>
        <fullName evidence="8">Ribosomal protein uS12 (aspartate-C(3))-methylthiotransferase</fullName>
    </alternativeName>
    <alternativeName>
        <fullName evidence="8">Ribosome maturation factor RimO</fullName>
    </alternativeName>
</protein>
<comment type="caution">
    <text evidence="12">The sequence shown here is derived from an EMBL/GenBank/DDBJ whole genome shotgun (WGS) entry which is preliminary data.</text>
</comment>
<dbReference type="InterPro" id="IPR023404">
    <property type="entry name" value="rSAM_horseshoe"/>
</dbReference>
<feature type="binding site" evidence="8">
    <location>
        <position position="158"/>
    </location>
    <ligand>
        <name>[4Fe-4S] cluster</name>
        <dbReference type="ChEBI" id="CHEBI:49883"/>
        <label>2</label>
        <note>4Fe-4S-S-AdoMet</note>
    </ligand>
</feature>
<dbReference type="NCBIfam" id="TIGR00089">
    <property type="entry name" value="MiaB/RimO family radical SAM methylthiotransferase"/>
    <property type="match status" value="1"/>
</dbReference>
<dbReference type="InterPro" id="IPR002792">
    <property type="entry name" value="TRAM_dom"/>
</dbReference>
<evidence type="ECO:0000259" key="9">
    <source>
        <dbReference type="PROSITE" id="PS50926"/>
    </source>
</evidence>
<keyword evidence="12" id="KW-0687">Ribonucleoprotein</keyword>
<dbReference type="PROSITE" id="PS01278">
    <property type="entry name" value="MTTASE_RADICAL"/>
    <property type="match status" value="1"/>
</dbReference>
<dbReference type="RefSeq" id="WP_147165567.1">
    <property type="nucleotide sequence ID" value="NZ_VOOR01000002.1"/>
</dbReference>
<dbReference type="SFLD" id="SFLDF00274">
    <property type="entry name" value="ribosomal_protein_S12_methylth"/>
    <property type="match status" value="1"/>
</dbReference>
<dbReference type="InterPro" id="IPR006638">
    <property type="entry name" value="Elp3/MiaA/NifB-like_rSAM"/>
</dbReference>
<dbReference type="OrthoDB" id="9805215at2"/>
<dbReference type="NCBIfam" id="TIGR01125">
    <property type="entry name" value="30S ribosomal protein S12 methylthiotransferase RimO"/>
    <property type="match status" value="1"/>
</dbReference>
<proteinExistence type="inferred from homology"/>
<keyword evidence="1 8" id="KW-0004">4Fe-4S</keyword>
<dbReference type="SMART" id="SM00729">
    <property type="entry name" value="Elp3"/>
    <property type="match status" value="1"/>
</dbReference>
<dbReference type="Pfam" id="PF04055">
    <property type="entry name" value="Radical_SAM"/>
    <property type="match status" value="1"/>
</dbReference>
<comment type="subcellular location">
    <subcellularLocation>
        <location evidence="8">Cytoplasm</location>
    </subcellularLocation>
</comment>
<comment type="function">
    <text evidence="8">Catalyzes the methylthiolation of an aspartic acid residue of ribosomal protein uS12.</text>
</comment>
<dbReference type="EC" id="2.8.4.4" evidence="8"/>
<evidence type="ECO:0000259" key="10">
    <source>
        <dbReference type="PROSITE" id="PS51449"/>
    </source>
</evidence>
<evidence type="ECO:0000256" key="1">
    <source>
        <dbReference type="ARBA" id="ARBA00022485"/>
    </source>
</evidence>
<dbReference type="GO" id="GO:0005829">
    <property type="term" value="C:cytosol"/>
    <property type="evidence" value="ECO:0007669"/>
    <property type="project" value="TreeGrafter"/>
</dbReference>
<dbReference type="PANTHER" id="PTHR43837">
    <property type="entry name" value="RIBOSOMAL PROTEIN S12 METHYLTHIOTRANSFERASE RIMO"/>
    <property type="match status" value="1"/>
</dbReference>
<feature type="domain" description="MTTase N-terminal" evidence="10">
    <location>
        <begin position="9"/>
        <end position="127"/>
    </location>
</feature>
<dbReference type="GO" id="GO:0103039">
    <property type="term" value="F:protein methylthiotransferase activity"/>
    <property type="evidence" value="ECO:0007669"/>
    <property type="project" value="UniProtKB-EC"/>
</dbReference>
<sequence length="438" mass="49585">MKTKTLKRDKVNVITLGCSKNRVDSENIITQLRGNDFEVVHEDDDAEANVVIVNTCGFIDLAKEESVNTILEYADIKKEGGIDKLYVTGCLSQRYKDDLEAEIPEVDAYFGTLELPGLLAKLNADYKHELIGERTTTTPQHYAYLKISEGCNRTCSFCAIPLMRGKHISRPVEELVQEARNLARMGVKELLLIAQELTYYGLDIYKKRELPRLLHALADVEGIEWIRLHYAYPSKFPMEIFEAMAARKEICNYLDIPLQHANNGVLERMRRQITREETVALVKAARERVPGITMRTTLLVGFPGETEEEFQDLCDFVEEMEFDRLGVFQYSHEEGTSAYGLEDDVPAAIKAERANRIMEIQQAISARKNEAKVGQSFRVLFDRKEGGYFVGRTEGDSPEVDNEVLVPAEGQYVRVGDFANVRITEATEYDIFGEVAAG</sequence>
<comment type="catalytic activity">
    <reaction evidence="8">
        <text>L-aspartate(89)-[ribosomal protein uS12]-hydrogen + (sulfur carrier)-SH + AH2 + 2 S-adenosyl-L-methionine = 3-methylsulfanyl-L-aspartate(89)-[ribosomal protein uS12]-hydrogen + (sulfur carrier)-H + 5'-deoxyadenosine + L-methionine + A + S-adenosyl-L-homocysteine + 2 H(+)</text>
        <dbReference type="Rhea" id="RHEA:37087"/>
        <dbReference type="Rhea" id="RHEA-COMP:10460"/>
        <dbReference type="Rhea" id="RHEA-COMP:10461"/>
        <dbReference type="Rhea" id="RHEA-COMP:14737"/>
        <dbReference type="Rhea" id="RHEA-COMP:14739"/>
        <dbReference type="ChEBI" id="CHEBI:13193"/>
        <dbReference type="ChEBI" id="CHEBI:15378"/>
        <dbReference type="ChEBI" id="CHEBI:17319"/>
        <dbReference type="ChEBI" id="CHEBI:17499"/>
        <dbReference type="ChEBI" id="CHEBI:29917"/>
        <dbReference type="ChEBI" id="CHEBI:29961"/>
        <dbReference type="ChEBI" id="CHEBI:57844"/>
        <dbReference type="ChEBI" id="CHEBI:57856"/>
        <dbReference type="ChEBI" id="CHEBI:59789"/>
        <dbReference type="ChEBI" id="CHEBI:64428"/>
        <dbReference type="ChEBI" id="CHEBI:73599"/>
        <dbReference type="EC" id="2.8.4.4"/>
    </reaction>
</comment>
<dbReference type="Proteomes" id="UP000321580">
    <property type="component" value="Unassembled WGS sequence"/>
</dbReference>
<evidence type="ECO:0000256" key="8">
    <source>
        <dbReference type="HAMAP-Rule" id="MF_01865"/>
    </source>
</evidence>
<dbReference type="SFLD" id="SFLDG01082">
    <property type="entry name" value="B12-binding_domain_containing"/>
    <property type="match status" value="1"/>
</dbReference>
<dbReference type="Gene3D" id="2.40.50.140">
    <property type="entry name" value="Nucleic acid-binding proteins"/>
    <property type="match status" value="1"/>
</dbReference>
<feature type="binding site" evidence="8">
    <location>
        <position position="56"/>
    </location>
    <ligand>
        <name>[4Fe-4S] cluster</name>
        <dbReference type="ChEBI" id="CHEBI:49883"/>
        <label>1</label>
    </ligand>
</feature>
<evidence type="ECO:0000256" key="3">
    <source>
        <dbReference type="ARBA" id="ARBA00022679"/>
    </source>
</evidence>
<dbReference type="CDD" id="cd01335">
    <property type="entry name" value="Radical_SAM"/>
    <property type="match status" value="1"/>
</dbReference>
<comment type="cofactor">
    <cofactor evidence="8">
        <name>[4Fe-4S] cluster</name>
        <dbReference type="ChEBI" id="CHEBI:49883"/>
    </cofactor>
    <text evidence="8">Binds 2 [4Fe-4S] clusters. One cluster is coordinated with 3 cysteines and an exchangeable S-adenosyl-L-methionine.</text>
</comment>
<dbReference type="SUPFAM" id="SSF102114">
    <property type="entry name" value="Radical SAM enzymes"/>
    <property type="match status" value="1"/>
</dbReference>
<dbReference type="GO" id="GO:0051539">
    <property type="term" value="F:4 iron, 4 sulfur cluster binding"/>
    <property type="evidence" value="ECO:0007669"/>
    <property type="project" value="UniProtKB-UniRule"/>
</dbReference>
<dbReference type="Gene3D" id="3.40.50.12160">
    <property type="entry name" value="Methylthiotransferase, N-terminal domain"/>
    <property type="match status" value="1"/>
</dbReference>
<name>A0A5C6S4Q4_9BACT</name>
<dbReference type="AlphaFoldDB" id="A0A5C6S4Q4"/>
<dbReference type="GO" id="GO:0005840">
    <property type="term" value="C:ribosome"/>
    <property type="evidence" value="ECO:0007669"/>
    <property type="project" value="UniProtKB-KW"/>
</dbReference>
<feature type="domain" description="TRAM" evidence="9">
    <location>
        <begin position="370"/>
        <end position="437"/>
    </location>
</feature>
<dbReference type="InterPro" id="IPR007197">
    <property type="entry name" value="rSAM"/>
</dbReference>
<dbReference type="GO" id="GO:0046872">
    <property type="term" value="F:metal ion binding"/>
    <property type="evidence" value="ECO:0007669"/>
    <property type="project" value="UniProtKB-KW"/>
</dbReference>
<dbReference type="GO" id="GO:0035599">
    <property type="term" value="F:aspartic acid methylthiotransferase activity"/>
    <property type="evidence" value="ECO:0007669"/>
    <property type="project" value="TreeGrafter"/>
</dbReference>
<dbReference type="FunFam" id="3.80.30.20:FF:000001">
    <property type="entry name" value="tRNA-2-methylthio-N(6)-dimethylallyladenosine synthase 2"/>
    <property type="match status" value="1"/>
</dbReference>
<evidence type="ECO:0000256" key="2">
    <source>
        <dbReference type="ARBA" id="ARBA00022490"/>
    </source>
</evidence>
<dbReference type="Pfam" id="PF00919">
    <property type="entry name" value="UPF0004"/>
    <property type="match status" value="1"/>
</dbReference>
<evidence type="ECO:0000256" key="7">
    <source>
        <dbReference type="ARBA" id="ARBA00023014"/>
    </source>
</evidence>
<dbReference type="InterPro" id="IPR005839">
    <property type="entry name" value="Methylthiotransferase"/>
</dbReference>
<reference evidence="12 13" key="1">
    <citation type="submission" date="2019-08" db="EMBL/GenBank/DDBJ databases">
        <title>Genome of Phaeodactylibacter luteus.</title>
        <authorList>
            <person name="Bowman J.P."/>
        </authorList>
    </citation>
    <scope>NUCLEOTIDE SEQUENCE [LARGE SCALE GENOMIC DNA]</scope>
    <source>
        <strain evidence="12 13">KCTC 42180</strain>
    </source>
</reference>
<comment type="similarity">
    <text evidence="8">Belongs to the methylthiotransferase family. RimO subfamily.</text>
</comment>
<keyword evidence="7 8" id="KW-0411">Iron-sulfur</keyword>
<dbReference type="PROSITE" id="PS50926">
    <property type="entry name" value="TRAM"/>
    <property type="match status" value="1"/>
</dbReference>
<dbReference type="SFLD" id="SFLDG01061">
    <property type="entry name" value="methylthiotransferase"/>
    <property type="match status" value="1"/>
</dbReference>
<feature type="domain" description="Radical SAM core" evidence="11">
    <location>
        <begin position="137"/>
        <end position="367"/>
    </location>
</feature>
<dbReference type="InterPro" id="IPR058240">
    <property type="entry name" value="rSAM_sf"/>
</dbReference>
<feature type="binding site" evidence="8">
    <location>
        <position position="151"/>
    </location>
    <ligand>
        <name>[4Fe-4S] cluster</name>
        <dbReference type="ChEBI" id="CHEBI:49883"/>
        <label>2</label>
        <note>4Fe-4S-S-AdoMet</note>
    </ligand>
</feature>
<dbReference type="HAMAP" id="MF_01865">
    <property type="entry name" value="MTTase_RimO"/>
    <property type="match status" value="1"/>
</dbReference>
<dbReference type="EMBL" id="VOOR01000002">
    <property type="protein sequence ID" value="TXB69435.1"/>
    <property type="molecule type" value="Genomic_DNA"/>
</dbReference>
<dbReference type="SFLD" id="SFLDS00029">
    <property type="entry name" value="Radical_SAM"/>
    <property type="match status" value="1"/>
</dbReference>
<dbReference type="PROSITE" id="PS51449">
    <property type="entry name" value="MTTASE_N"/>
    <property type="match status" value="1"/>
</dbReference>
<dbReference type="PANTHER" id="PTHR43837:SF1">
    <property type="entry name" value="RIBOSOMAL PROTEIN US12 METHYLTHIOTRANSFERASE RIMO"/>
    <property type="match status" value="1"/>
</dbReference>
<dbReference type="InterPro" id="IPR012340">
    <property type="entry name" value="NA-bd_OB-fold"/>
</dbReference>
<keyword evidence="4 8" id="KW-0949">S-adenosyl-L-methionine</keyword>
<dbReference type="InterPro" id="IPR013848">
    <property type="entry name" value="Methylthiotransferase_N"/>
</dbReference>
<dbReference type="InterPro" id="IPR038135">
    <property type="entry name" value="Methylthiotransferase_N_sf"/>
</dbReference>
<evidence type="ECO:0000256" key="6">
    <source>
        <dbReference type="ARBA" id="ARBA00023004"/>
    </source>
</evidence>
<accession>A0A5C6S4Q4</accession>
<evidence type="ECO:0000313" key="12">
    <source>
        <dbReference type="EMBL" id="TXB69435.1"/>
    </source>
</evidence>
<keyword evidence="2 8" id="KW-0963">Cytoplasm</keyword>
<gene>
    <name evidence="8 12" type="primary">rimO</name>
    <name evidence="12" type="ORF">FRY97_01090</name>
</gene>
<dbReference type="GO" id="GO:0006400">
    <property type="term" value="P:tRNA modification"/>
    <property type="evidence" value="ECO:0007669"/>
    <property type="project" value="InterPro"/>
</dbReference>
<keyword evidence="6 8" id="KW-0408">Iron</keyword>
<evidence type="ECO:0000256" key="4">
    <source>
        <dbReference type="ARBA" id="ARBA00022691"/>
    </source>
</evidence>
<feature type="binding site" evidence="8">
    <location>
        <position position="18"/>
    </location>
    <ligand>
        <name>[4Fe-4S] cluster</name>
        <dbReference type="ChEBI" id="CHEBI:49883"/>
        <label>1</label>
    </ligand>
</feature>
<keyword evidence="5 8" id="KW-0479">Metal-binding</keyword>
<evidence type="ECO:0000256" key="5">
    <source>
        <dbReference type="ARBA" id="ARBA00022723"/>
    </source>
</evidence>
<dbReference type="InterPro" id="IPR005840">
    <property type="entry name" value="Ribosomal_uS12_MeSTrfase_RimO"/>
</dbReference>
<evidence type="ECO:0000313" key="13">
    <source>
        <dbReference type="Proteomes" id="UP000321580"/>
    </source>
</evidence>
<feature type="binding site" evidence="8">
    <location>
        <position position="155"/>
    </location>
    <ligand>
        <name>[4Fe-4S] cluster</name>
        <dbReference type="ChEBI" id="CHEBI:49883"/>
        <label>2</label>
        <note>4Fe-4S-S-AdoMet</note>
    </ligand>
</feature>
<keyword evidence="3 8" id="KW-0808">Transferase</keyword>